<dbReference type="InterPro" id="IPR018607">
    <property type="entry name" value="Ctf8"/>
</dbReference>
<evidence type="ECO:0000313" key="7">
    <source>
        <dbReference type="EMBL" id="OWF42742.1"/>
    </source>
</evidence>
<comment type="similarity">
    <text evidence="6">Belongs to the CTF8 family.</text>
</comment>
<dbReference type="Pfam" id="PF09696">
    <property type="entry name" value="Ctf8"/>
    <property type="match status" value="1"/>
</dbReference>
<reference evidence="7 8" key="1">
    <citation type="journal article" date="2017" name="Nat. Ecol. Evol.">
        <title>Scallop genome provides insights into evolution of bilaterian karyotype and development.</title>
        <authorList>
            <person name="Wang S."/>
            <person name="Zhang J."/>
            <person name="Jiao W."/>
            <person name="Li J."/>
            <person name="Xun X."/>
            <person name="Sun Y."/>
            <person name="Guo X."/>
            <person name="Huan P."/>
            <person name="Dong B."/>
            <person name="Zhang L."/>
            <person name="Hu X."/>
            <person name="Sun X."/>
            <person name="Wang J."/>
            <person name="Zhao C."/>
            <person name="Wang Y."/>
            <person name="Wang D."/>
            <person name="Huang X."/>
            <person name="Wang R."/>
            <person name="Lv J."/>
            <person name="Li Y."/>
            <person name="Zhang Z."/>
            <person name="Liu B."/>
            <person name="Lu W."/>
            <person name="Hui Y."/>
            <person name="Liang J."/>
            <person name="Zhou Z."/>
            <person name="Hou R."/>
            <person name="Li X."/>
            <person name="Liu Y."/>
            <person name="Li H."/>
            <person name="Ning X."/>
            <person name="Lin Y."/>
            <person name="Zhao L."/>
            <person name="Xing Q."/>
            <person name="Dou J."/>
            <person name="Li Y."/>
            <person name="Mao J."/>
            <person name="Guo H."/>
            <person name="Dou H."/>
            <person name="Li T."/>
            <person name="Mu C."/>
            <person name="Jiang W."/>
            <person name="Fu Q."/>
            <person name="Fu X."/>
            <person name="Miao Y."/>
            <person name="Liu J."/>
            <person name="Yu Q."/>
            <person name="Li R."/>
            <person name="Liao H."/>
            <person name="Li X."/>
            <person name="Kong Y."/>
            <person name="Jiang Z."/>
            <person name="Chourrout D."/>
            <person name="Li R."/>
            <person name="Bao Z."/>
        </authorList>
    </citation>
    <scope>NUCLEOTIDE SEQUENCE [LARGE SCALE GENOMIC DNA]</scope>
    <source>
        <strain evidence="7 8">PY_sf001</strain>
    </source>
</reference>
<dbReference type="PANTHER" id="PTHR28605:SF1">
    <property type="entry name" value="CHROMOSOME TRANSMISSION FIDELITY FACTOR 8"/>
    <property type="match status" value="1"/>
</dbReference>
<dbReference type="GO" id="GO:0007064">
    <property type="term" value="P:mitotic sister chromatid cohesion"/>
    <property type="evidence" value="ECO:0007669"/>
    <property type="project" value="InterPro"/>
</dbReference>
<evidence type="ECO:0000256" key="5">
    <source>
        <dbReference type="ARBA" id="ARBA00023306"/>
    </source>
</evidence>
<dbReference type="AlphaFoldDB" id="A0A210Q1Y8"/>
<keyword evidence="4" id="KW-0539">Nucleus</keyword>
<dbReference type="OrthoDB" id="121932at2759"/>
<dbReference type="PANTHER" id="PTHR28605">
    <property type="entry name" value="CTF8, CHROMOSOME TRANSMISSION FIDELITY FACTOR 8 HOMOLOG (S. CEREVISIAE)"/>
    <property type="match status" value="1"/>
</dbReference>
<sequence length="127" mass="14379">MQIPIKIPGGPGQCPEWAIIDLQGGLETRNNVSLNGRFMGDLHFTHKNVPVLIIGHHILYGKVCDLEKPFAVLTKKHSDTDNDTVLDQDNTDKQHTDTHYLVKAIIRRRLLFKTRPKPIIANVPKKL</sequence>
<gene>
    <name evidence="7" type="ORF">KP79_PYT07225</name>
</gene>
<protein>
    <submittedName>
        <fullName evidence="7">Chromosome transmission fidelity protein 8-like</fullName>
    </submittedName>
</protein>
<dbReference type="EMBL" id="NEDP02005224">
    <property type="protein sequence ID" value="OWF42742.1"/>
    <property type="molecule type" value="Genomic_DNA"/>
</dbReference>
<keyword evidence="3" id="KW-0238">DNA-binding</keyword>
<organism evidence="7 8">
    <name type="scientific">Mizuhopecten yessoensis</name>
    <name type="common">Japanese scallop</name>
    <name type="synonym">Patinopecten yessoensis</name>
    <dbReference type="NCBI Taxonomy" id="6573"/>
    <lineage>
        <taxon>Eukaryota</taxon>
        <taxon>Metazoa</taxon>
        <taxon>Spiralia</taxon>
        <taxon>Lophotrochozoa</taxon>
        <taxon>Mollusca</taxon>
        <taxon>Bivalvia</taxon>
        <taxon>Autobranchia</taxon>
        <taxon>Pteriomorphia</taxon>
        <taxon>Pectinida</taxon>
        <taxon>Pectinoidea</taxon>
        <taxon>Pectinidae</taxon>
        <taxon>Mizuhopecten</taxon>
    </lineage>
</organism>
<dbReference type="GO" id="GO:0003677">
    <property type="term" value="F:DNA binding"/>
    <property type="evidence" value="ECO:0007669"/>
    <property type="project" value="UniProtKB-KW"/>
</dbReference>
<accession>A0A210Q1Y8</accession>
<evidence type="ECO:0000313" key="8">
    <source>
        <dbReference type="Proteomes" id="UP000242188"/>
    </source>
</evidence>
<dbReference type="GO" id="GO:0031390">
    <property type="term" value="C:Ctf18 RFC-like complex"/>
    <property type="evidence" value="ECO:0007669"/>
    <property type="project" value="InterPro"/>
</dbReference>
<dbReference type="Proteomes" id="UP000242188">
    <property type="component" value="Unassembled WGS sequence"/>
</dbReference>
<evidence type="ECO:0000256" key="3">
    <source>
        <dbReference type="ARBA" id="ARBA00023125"/>
    </source>
</evidence>
<keyword evidence="2" id="KW-0235">DNA replication</keyword>
<evidence type="ECO:0000256" key="4">
    <source>
        <dbReference type="ARBA" id="ARBA00023242"/>
    </source>
</evidence>
<keyword evidence="5" id="KW-0131">Cell cycle</keyword>
<dbReference type="GO" id="GO:0006260">
    <property type="term" value="P:DNA replication"/>
    <property type="evidence" value="ECO:0007669"/>
    <property type="project" value="UniProtKB-KW"/>
</dbReference>
<dbReference type="STRING" id="6573.A0A210Q1Y8"/>
<evidence type="ECO:0000256" key="6">
    <source>
        <dbReference type="ARBA" id="ARBA00038447"/>
    </source>
</evidence>
<comment type="caution">
    <text evidence="7">The sequence shown here is derived from an EMBL/GenBank/DDBJ whole genome shotgun (WGS) entry which is preliminary data.</text>
</comment>
<comment type="subcellular location">
    <subcellularLocation>
        <location evidence="1">Nucleus</location>
    </subcellularLocation>
</comment>
<evidence type="ECO:0000256" key="2">
    <source>
        <dbReference type="ARBA" id="ARBA00022705"/>
    </source>
</evidence>
<keyword evidence="8" id="KW-1185">Reference proteome</keyword>
<proteinExistence type="inferred from homology"/>
<name>A0A210Q1Y8_MIZYE</name>
<evidence type="ECO:0000256" key="1">
    <source>
        <dbReference type="ARBA" id="ARBA00004123"/>
    </source>
</evidence>